<dbReference type="SUPFAM" id="SSF51395">
    <property type="entry name" value="FMN-linked oxidoreductases"/>
    <property type="match status" value="1"/>
</dbReference>
<evidence type="ECO:0000256" key="4">
    <source>
        <dbReference type="ARBA" id="ARBA00022857"/>
    </source>
</evidence>
<keyword evidence="5" id="KW-0560">Oxidoreductase</keyword>
<gene>
    <name evidence="7" type="ORF">UFOPK1591_01304</name>
</gene>
<reference evidence="7" key="1">
    <citation type="submission" date="2020-05" db="EMBL/GenBank/DDBJ databases">
        <authorList>
            <person name="Chiriac C."/>
            <person name="Salcher M."/>
            <person name="Ghai R."/>
            <person name="Kavagutti S V."/>
        </authorList>
    </citation>
    <scope>NUCLEOTIDE SEQUENCE</scope>
</reference>
<dbReference type="InterPro" id="IPR013785">
    <property type="entry name" value="Aldolase_TIM"/>
</dbReference>
<keyword evidence="2" id="KW-0285">Flavoprotein</keyword>
<evidence type="ECO:0000259" key="6">
    <source>
        <dbReference type="Pfam" id="PF00724"/>
    </source>
</evidence>
<keyword evidence="4" id="KW-0521">NADP</keyword>
<dbReference type="Pfam" id="PF00724">
    <property type="entry name" value="Oxidored_FMN"/>
    <property type="match status" value="1"/>
</dbReference>
<dbReference type="CDD" id="cd02932">
    <property type="entry name" value="OYE_YqiM_FMN"/>
    <property type="match status" value="1"/>
</dbReference>
<keyword evidence="3" id="KW-0288">FMN</keyword>
<dbReference type="EMBL" id="CAEZTD010000128">
    <property type="protein sequence ID" value="CAB4571124.1"/>
    <property type="molecule type" value="Genomic_DNA"/>
</dbReference>
<name>A0A6J6E7B2_9ZZZZ</name>
<evidence type="ECO:0000256" key="1">
    <source>
        <dbReference type="ARBA" id="ARBA00001917"/>
    </source>
</evidence>
<accession>A0A6J6E7B2</accession>
<dbReference type="PANTHER" id="PTHR43303:SF4">
    <property type="entry name" value="NADPH DEHYDROGENASE C23G7.10C-RELATED"/>
    <property type="match status" value="1"/>
</dbReference>
<evidence type="ECO:0000256" key="3">
    <source>
        <dbReference type="ARBA" id="ARBA00022643"/>
    </source>
</evidence>
<organism evidence="7">
    <name type="scientific">freshwater metagenome</name>
    <dbReference type="NCBI Taxonomy" id="449393"/>
    <lineage>
        <taxon>unclassified sequences</taxon>
        <taxon>metagenomes</taxon>
        <taxon>ecological metagenomes</taxon>
    </lineage>
</organism>
<proteinExistence type="predicted"/>
<dbReference type="Gene3D" id="3.20.20.70">
    <property type="entry name" value="Aldolase class I"/>
    <property type="match status" value="1"/>
</dbReference>
<dbReference type="PANTHER" id="PTHR43303">
    <property type="entry name" value="NADPH DEHYDROGENASE C23G7.10C-RELATED"/>
    <property type="match status" value="1"/>
</dbReference>
<comment type="cofactor">
    <cofactor evidence="1">
        <name>FMN</name>
        <dbReference type="ChEBI" id="CHEBI:58210"/>
    </cofactor>
</comment>
<feature type="domain" description="NADH:flavin oxidoreductase/NADH oxidase N-terminal" evidence="6">
    <location>
        <begin position="6"/>
        <end position="342"/>
    </location>
</feature>
<evidence type="ECO:0000256" key="5">
    <source>
        <dbReference type="ARBA" id="ARBA00023002"/>
    </source>
</evidence>
<dbReference type="GO" id="GO:0003959">
    <property type="term" value="F:NADPH dehydrogenase activity"/>
    <property type="evidence" value="ECO:0007669"/>
    <property type="project" value="InterPro"/>
</dbReference>
<sequence length="364" mass="39397">MSQPALFEPFTIRNVTMRNRIWVAPMCQYSCFNEDGIVGDWHMAHLGSFAIGGAGLVLAEATGVTPEGRITPRCPGLWNDEQIAAWKRVVDFIASRGAVPGIQLAHAGRKGSDSPPFDYEGKSGTVPITAGGWKSVAPSAIAYPGHDVPHALTISEIQVIVDAWASAARRAVAAGFRVIEIHAAHGYLLHEFLSPLSNQRTDDYGGPLKNRARLLLEIVSAMRAEMGDDIPLFIRFSATDWTEGGWNEQETSIVADWALERGADLADISSGGNVSGIKISVGPGYQVPLAMHVKEHSKMPVSTVGLITEPQLANEIVESGKADAVLIGREMLRDPHFALRAAIELGADISYWPGQYEWARPRKA</sequence>
<dbReference type="GO" id="GO:0050661">
    <property type="term" value="F:NADP binding"/>
    <property type="evidence" value="ECO:0007669"/>
    <property type="project" value="InterPro"/>
</dbReference>
<evidence type="ECO:0000256" key="2">
    <source>
        <dbReference type="ARBA" id="ARBA00022630"/>
    </source>
</evidence>
<evidence type="ECO:0000313" key="7">
    <source>
        <dbReference type="EMBL" id="CAB4571124.1"/>
    </source>
</evidence>
<dbReference type="GO" id="GO:0010181">
    <property type="term" value="F:FMN binding"/>
    <property type="evidence" value="ECO:0007669"/>
    <property type="project" value="InterPro"/>
</dbReference>
<dbReference type="AlphaFoldDB" id="A0A6J6E7B2"/>
<dbReference type="InterPro" id="IPR044152">
    <property type="entry name" value="YqjM-like"/>
</dbReference>
<dbReference type="InterPro" id="IPR001155">
    <property type="entry name" value="OxRdtase_FMN_N"/>
</dbReference>
<protein>
    <submittedName>
        <fullName evidence="7">Unannotated protein</fullName>
    </submittedName>
</protein>